<keyword evidence="3" id="KW-1185">Reference proteome</keyword>
<sequence>MKSGFFLPFSNGYKIAWIWCVIVFSFERIIFYELNKHGNWFLTLLTFIVYVTVVVLIWPHRFFVSDGHLNFPTFPRLKMRDFDLKYVTAVRKTVLGLEFSYAGKRYQFITFGKSKAILAGLEENKHEEMAQVKA</sequence>
<keyword evidence="1" id="KW-1133">Transmembrane helix</keyword>
<proteinExistence type="predicted"/>
<dbReference type="Pfam" id="PF17255">
    <property type="entry name" value="EbsA"/>
    <property type="match status" value="1"/>
</dbReference>
<keyword evidence="1" id="KW-0812">Transmembrane</keyword>
<evidence type="ECO:0000313" key="2">
    <source>
        <dbReference type="EMBL" id="MFC4652839.1"/>
    </source>
</evidence>
<protein>
    <submittedName>
        <fullName evidence="2">EbsA family protein</fullName>
    </submittedName>
</protein>
<dbReference type="EMBL" id="JBHSGD010000005">
    <property type="protein sequence ID" value="MFC4652839.1"/>
    <property type="molecule type" value="Genomic_DNA"/>
</dbReference>
<feature type="transmembrane region" description="Helical" evidence="1">
    <location>
        <begin position="12"/>
        <end position="32"/>
    </location>
</feature>
<dbReference type="InterPro" id="IPR020215">
    <property type="entry name" value="EbsA-like"/>
</dbReference>
<evidence type="ECO:0000313" key="3">
    <source>
        <dbReference type="Proteomes" id="UP001595987"/>
    </source>
</evidence>
<dbReference type="Proteomes" id="UP001595987">
    <property type="component" value="Unassembled WGS sequence"/>
</dbReference>
<evidence type="ECO:0000256" key="1">
    <source>
        <dbReference type="SAM" id="Phobius"/>
    </source>
</evidence>
<accession>A0ABV9JFL2</accession>
<feature type="transmembrane region" description="Helical" evidence="1">
    <location>
        <begin position="38"/>
        <end position="58"/>
    </location>
</feature>
<organism evidence="2 3">
    <name type="scientific">Lactococcus nasutitermitis</name>
    <dbReference type="NCBI Taxonomy" id="1652957"/>
    <lineage>
        <taxon>Bacteria</taxon>
        <taxon>Bacillati</taxon>
        <taxon>Bacillota</taxon>
        <taxon>Bacilli</taxon>
        <taxon>Lactobacillales</taxon>
        <taxon>Streptococcaceae</taxon>
        <taxon>Lactococcus</taxon>
    </lineage>
</organism>
<dbReference type="RefSeq" id="WP_213533153.1">
    <property type="nucleotide sequence ID" value="NZ_BOVQ01000001.1"/>
</dbReference>
<reference evidence="3" key="1">
    <citation type="journal article" date="2019" name="Int. J. Syst. Evol. Microbiol.">
        <title>The Global Catalogue of Microorganisms (GCM) 10K type strain sequencing project: providing services to taxonomists for standard genome sequencing and annotation.</title>
        <authorList>
            <consortium name="The Broad Institute Genomics Platform"/>
            <consortium name="The Broad Institute Genome Sequencing Center for Infectious Disease"/>
            <person name="Wu L."/>
            <person name="Ma J."/>
        </authorList>
    </citation>
    <scope>NUCLEOTIDE SEQUENCE [LARGE SCALE GENOMIC DNA]</scope>
    <source>
        <strain evidence="3">CCUG 63287</strain>
    </source>
</reference>
<name>A0ABV9JFL2_9LACT</name>
<gene>
    <name evidence="2" type="ORF">ACFO26_07935</name>
</gene>
<keyword evidence="1" id="KW-0472">Membrane</keyword>
<comment type="caution">
    <text evidence="2">The sequence shown here is derived from an EMBL/GenBank/DDBJ whole genome shotgun (WGS) entry which is preliminary data.</text>
</comment>